<dbReference type="AlphaFoldDB" id="A0AAN7S275"/>
<feature type="compositionally biased region" description="Gly residues" evidence="1">
    <location>
        <begin position="1"/>
        <end position="11"/>
    </location>
</feature>
<comment type="caution">
    <text evidence="2">The sequence shown here is derived from an EMBL/GenBank/DDBJ whole genome shotgun (WGS) entry which is preliminary data.</text>
</comment>
<dbReference type="EMBL" id="JAUNZN010000002">
    <property type="protein sequence ID" value="KAK4825722.1"/>
    <property type="molecule type" value="Genomic_DNA"/>
</dbReference>
<gene>
    <name evidence="2" type="ORF">QYF61_002140</name>
</gene>
<proteinExistence type="predicted"/>
<dbReference type="Proteomes" id="UP001333110">
    <property type="component" value="Unassembled WGS sequence"/>
</dbReference>
<reference evidence="2 3" key="1">
    <citation type="journal article" date="2023" name="J. Hered.">
        <title>Chromosome-level genome of the wood stork (Mycteria americana) provides insight into avian chromosome evolution.</title>
        <authorList>
            <person name="Flamio R. Jr."/>
            <person name="Ramstad K.M."/>
        </authorList>
    </citation>
    <scope>NUCLEOTIDE SEQUENCE [LARGE SCALE GENOMIC DNA]</scope>
    <source>
        <strain evidence="2">JAX WOST 10</strain>
    </source>
</reference>
<evidence type="ECO:0000313" key="3">
    <source>
        <dbReference type="Proteomes" id="UP001333110"/>
    </source>
</evidence>
<evidence type="ECO:0000313" key="2">
    <source>
        <dbReference type="EMBL" id="KAK4825722.1"/>
    </source>
</evidence>
<sequence length="61" mass="6789">MGPRASGGGQLQGSVIPCVPPPAPGESWEKRNKRKVTTVYRKVTRKVENPPFLGVWFNLRL</sequence>
<name>A0AAN7S275_MYCAM</name>
<accession>A0AAN7S275</accession>
<organism evidence="2 3">
    <name type="scientific">Mycteria americana</name>
    <name type="common">Wood stork</name>
    <dbReference type="NCBI Taxonomy" id="33587"/>
    <lineage>
        <taxon>Eukaryota</taxon>
        <taxon>Metazoa</taxon>
        <taxon>Chordata</taxon>
        <taxon>Craniata</taxon>
        <taxon>Vertebrata</taxon>
        <taxon>Euteleostomi</taxon>
        <taxon>Archelosauria</taxon>
        <taxon>Archosauria</taxon>
        <taxon>Dinosauria</taxon>
        <taxon>Saurischia</taxon>
        <taxon>Theropoda</taxon>
        <taxon>Coelurosauria</taxon>
        <taxon>Aves</taxon>
        <taxon>Neognathae</taxon>
        <taxon>Neoaves</taxon>
        <taxon>Aequornithes</taxon>
        <taxon>Ciconiiformes</taxon>
        <taxon>Ciconiidae</taxon>
        <taxon>Mycteria</taxon>
    </lineage>
</organism>
<keyword evidence="3" id="KW-1185">Reference proteome</keyword>
<evidence type="ECO:0000256" key="1">
    <source>
        <dbReference type="SAM" id="MobiDB-lite"/>
    </source>
</evidence>
<protein>
    <submittedName>
        <fullName evidence="2">Uncharacterized protein</fullName>
    </submittedName>
</protein>
<feature type="region of interest" description="Disordered" evidence="1">
    <location>
        <begin position="1"/>
        <end position="30"/>
    </location>
</feature>